<name>A0A838CVE3_9BACI</name>
<comment type="caution">
    <text evidence="1">The sequence shown here is derived from an EMBL/GenBank/DDBJ whole genome shotgun (WGS) entry which is preliminary data.</text>
</comment>
<dbReference type="EMBL" id="JACEFG010000003">
    <property type="protein sequence ID" value="MBA2176037.1"/>
    <property type="molecule type" value="Genomic_DNA"/>
</dbReference>
<evidence type="ECO:0000313" key="2">
    <source>
        <dbReference type="Proteomes" id="UP000571017"/>
    </source>
</evidence>
<gene>
    <name evidence="1" type="ORF">H0266_14160</name>
</gene>
<proteinExistence type="predicted"/>
<protein>
    <submittedName>
        <fullName evidence="1">Uncharacterized protein</fullName>
    </submittedName>
</protein>
<dbReference type="AlphaFoldDB" id="A0A838CVE3"/>
<dbReference type="Proteomes" id="UP000571017">
    <property type="component" value="Unassembled WGS sequence"/>
</dbReference>
<reference evidence="1 2" key="1">
    <citation type="journal article" date="2004" name="Extremophiles">
        <title>Halobacillus locisalis sp. nov., a halophilic bacterium isolated from a marine solar saltern of the Yellow Sea in Korea.</title>
        <authorList>
            <person name="Yoon J.H."/>
            <person name="Kang K.H."/>
            <person name="Oh T.K."/>
            <person name="Park Y.H."/>
        </authorList>
    </citation>
    <scope>NUCLEOTIDE SEQUENCE [LARGE SCALE GENOMIC DNA]</scope>
    <source>
        <strain evidence="1 2">KCTC 3788</strain>
    </source>
</reference>
<keyword evidence="2" id="KW-1185">Reference proteome</keyword>
<sequence length="237" mass="27479">MVTQYRNHIGFQRFTAHAAEMNLMVEADREELEEFEKGGWQISRHNPEHIVRAFSQLRIKDGFKLRGYQFTEGGNGNGIVWALKDDQELPPPEQCPRLEDEFLNPPKPDEAFDDFMVAVEGDRSPLSYLQAAICSHELYEFGAMWHGISWGREQVMGRPDDDFDTEMHDWEMEQDQPDIIEPYFYYNRSGHPVVVYHTTNDIGVITWNRYVHTFSKDDYTAHVDKTVIATAGAGIIF</sequence>
<organism evidence="1 2">
    <name type="scientific">Halobacillus locisalis</name>
    <dbReference type="NCBI Taxonomy" id="220753"/>
    <lineage>
        <taxon>Bacteria</taxon>
        <taxon>Bacillati</taxon>
        <taxon>Bacillota</taxon>
        <taxon>Bacilli</taxon>
        <taxon>Bacillales</taxon>
        <taxon>Bacillaceae</taxon>
        <taxon>Halobacillus</taxon>
    </lineage>
</organism>
<accession>A0A838CVE3</accession>
<evidence type="ECO:0000313" key="1">
    <source>
        <dbReference type="EMBL" id="MBA2176037.1"/>
    </source>
</evidence>